<sequence length="119" mass="12836">MSNFSSVAWQQQISAAQEEVQEKRIPLHPPPPPHLSLSCSGDNSEPTSISISGTAQRPARPPTRHPLCKHNLSPVSYGLLVPSDSRGSRGEYGGEHAPTTSYVETDTGTGRTQKDLLFS</sequence>
<protein>
    <submittedName>
        <fullName evidence="2">Uncharacterized protein</fullName>
    </submittedName>
</protein>
<name>A0A9N7UZU7_PLEPL</name>
<feature type="compositionally biased region" description="Polar residues" evidence="1">
    <location>
        <begin position="98"/>
        <end position="111"/>
    </location>
</feature>
<proteinExistence type="predicted"/>
<dbReference type="AlphaFoldDB" id="A0A9N7UZU7"/>
<gene>
    <name evidence="2" type="ORF">PLEPLA_LOCUS28181</name>
</gene>
<evidence type="ECO:0000313" key="2">
    <source>
        <dbReference type="EMBL" id="CAB1440415.1"/>
    </source>
</evidence>
<feature type="region of interest" description="Disordered" evidence="1">
    <location>
        <begin position="1"/>
        <end position="119"/>
    </location>
</feature>
<feature type="compositionally biased region" description="Polar residues" evidence="1">
    <location>
        <begin position="39"/>
        <end position="55"/>
    </location>
</feature>
<organism evidence="2 3">
    <name type="scientific">Pleuronectes platessa</name>
    <name type="common">European plaice</name>
    <dbReference type="NCBI Taxonomy" id="8262"/>
    <lineage>
        <taxon>Eukaryota</taxon>
        <taxon>Metazoa</taxon>
        <taxon>Chordata</taxon>
        <taxon>Craniata</taxon>
        <taxon>Vertebrata</taxon>
        <taxon>Euteleostomi</taxon>
        <taxon>Actinopterygii</taxon>
        <taxon>Neopterygii</taxon>
        <taxon>Teleostei</taxon>
        <taxon>Neoteleostei</taxon>
        <taxon>Acanthomorphata</taxon>
        <taxon>Carangaria</taxon>
        <taxon>Pleuronectiformes</taxon>
        <taxon>Pleuronectoidei</taxon>
        <taxon>Pleuronectidae</taxon>
        <taxon>Pleuronectes</taxon>
    </lineage>
</organism>
<accession>A0A9N7UZU7</accession>
<comment type="caution">
    <text evidence="2">The sequence shown here is derived from an EMBL/GenBank/DDBJ whole genome shotgun (WGS) entry which is preliminary data.</text>
</comment>
<reference evidence="2" key="1">
    <citation type="submission" date="2020-03" db="EMBL/GenBank/DDBJ databases">
        <authorList>
            <person name="Weist P."/>
        </authorList>
    </citation>
    <scope>NUCLEOTIDE SEQUENCE</scope>
</reference>
<dbReference type="EMBL" id="CADEAL010002447">
    <property type="protein sequence ID" value="CAB1440415.1"/>
    <property type="molecule type" value="Genomic_DNA"/>
</dbReference>
<dbReference type="Proteomes" id="UP001153269">
    <property type="component" value="Unassembled WGS sequence"/>
</dbReference>
<evidence type="ECO:0000313" key="3">
    <source>
        <dbReference type="Proteomes" id="UP001153269"/>
    </source>
</evidence>
<keyword evidence="3" id="KW-1185">Reference proteome</keyword>
<evidence type="ECO:0000256" key="1">
    <source>
        <dbReference type="SAM" id="MobiDB-lite"/>
    </source>
</evidence>
<feature type="compositionally biased region" description="Polar residues" evidence="1">
    <location>
        <begin position="1"/>
        <end position="15"/>
    </location>
</feature>